<dbReference type="eggNOG" id="ENOG502SQKA">
    <property type="taxonomic scope" value="Eukaryota"/>
</dbReference>
<dbReference type="OMA" id="SKCVKGP"/>
<evidence type="ECO:0000256" key="8">
    <source>
        <dbReference type="ARBA" id="ARBA00023033"/>
    </source>
</evidence>
<comment type="similarity">
    <text evidence="11">Belongs to the polysaccharide monooxygenase AA14 family.</text>
</comment>
<evidence type="ECO:0000256" key="7">
    <source>
        <dbReference type="ARBA" id="ARBA00023008"/>
    </source>
</evidence>
<dbReference type="InParanoid" id="K1W8Y9"/>
<keyword evidence="4" id="KW-0479">Metal-binding</keyword>
<keyword evidence="6" id="KW-0560">Oxidoreductase</keyword>
<keyword evidence="3" id="KW-0964">Secreted</keyword>
<evidence type="ECO:0000256" key="11">
    <source>
        <dbReference type="ARBA" id="ARBA00046340"/>
    </source>
</evidence>
<feature type="region of interest" description="Disordered" evidence="12">
    <location>
        <begin position="291"/>
        <end position="316"/>
    </location>
</feature>
<keyword evidence="7" id="KW-0186">Copper</keyword>
<feature type="signal peptide" evidence="13">
    <location>
        <begin position="1"/>
        <end position="19"/>
    </location>
</feature>
<keyword evidence="10" id="KW-0325">Glycoprotein</keyword>
<organism evidence="14 15">
    <name type="scientific">Trichosporon asahii var. asahii (strain CBS 8904)</name>
    <name type="common">Yeast</name>
    <dbReference type="NCBI Taxonomy" id="1220162"/>
    <lineage>
        <taxon>Eukaryota</taxon>
        <taxon>Fungi</taxon>
        <taxon>Dikarya</taxon>
        <taxon>Basidiomycota</taxon>
        <taxon>Agaricomycotina</taxon>
        <taxon>Tremellomycetes</taxon>
        <taxon>Trichosporonales</taxon>
        <taxon>Trichosporonaceae</taxon>
        <taxon>Trichosporon</taxon>
    </lineage>
</organism>
<evidence type="ECO:0000256" key="3">
    <source>
        <dbReference type="ARBA" id="ARBA00022525"/>
    </source>
</evidence>
<evidence type="ECO:0000256" key="5">
    <source>
        <dbReference type="ARBA" id="ARBA00022729"/>
    </source>
</evidence>
<comment type="subcellular location">
    <subcellularLocation>
        <location evidence="2">Secreted</location>
    </subcellularLocation>
</comment>
<evidence type="ECO:0000256" key="12">
    <source>
        <dbReference type="SAM" id="MobiDB-lite"/>
    </source>
</evidence>
<keyword evidence="8" id="KW-0503">Monooxygenase</keyword>
<evidence type="ECO:0000256" key="13">
    <source>
        <dbReference type="SAM" id="SignalP"/>
    </source>
</evidence>
<dbReference type="AlphaFoldDB" id="K1W8Y9"/>
<evidence type="ECO:0000313" key="14">
    <source>
        <dbReference type="EMBL" id="EKC98083.1"/>
    </source>
</evidence>
<keyword evidence="15" id="KW-1185">Reference proteome</keyword>
<keyword evidence="9" id="KW-1015">Disulfide bond</keyword>
<dbReference type="InterPro" id="IPR054497">
    <property type="entry name" value="LPMO_AA14"/>
</dbReference>
<comment type="caution">
    <text evidence="14">The sequence shown here is derived from an EMBL/GenBank/DDBJ whole genome shotgun (WGS) entry which is preliminary data.</text>
</comment>
<dbReference type="GO" id="GO:0046872">
    <property type="term" value="F:metal ion binding"/>
    <property type="evidence" value="ECO:0007669"/>
    <property type="project" value="UniProtKB-KW"/>
</dbReference>
<evidence type="ECO:0000313" key="15">
    <source>
        <dbReference type="Proteomes" id="UP000006757"/>
    </source>
</evidence>
<dbReference type="Proteomes" id="UP000006757">
    <property type="component" value="Unassembled WGS sequence"/>
</dbReference>
<evidence type="ECO:0000256" key="2">
    <source>
        <dbReference type="ARBA" id="ARBA00004613"/>
    </source>
</evidence>
<name>K1W8Y9_TRIAC</name>
<comment type="cofactor">
    <cofactor evidence="1">
        <name>Cu(2+)</name>
        <dbReference type="ChEBI" id="CHEBI:29036"/>
    </cofactor>
</comment>
<gene>
    <name evidence="14" type="ORF">A1Q2_07629</name>
</gene>
<evidence type="ECO:0000256" key="4">
    <source>
        <dbReference type="ARBA" id="ARBA00022723"/>
    </source>
</evidence>
<dbReference type="HOGENOM" id="CLU_030284_1_0_1"/>
<dbReference type="OrthoDB" id="2019572at2759"/>
<sequence length="316" mass="34634">MLAALLAVLPMASAHLALWHPSMFGAQKGHAGDAEPHNPLKQKCLFDGDSFCEMSGTSWFAHGYKNLPPDNGAFMPITSGGQQTFEISTHPAFTKAFGKHAEQYNSPANWWASEGPAEGPMHTANRNGKPIDNSKFGGTYIAISYTSDIHALQPGDMTVISINSTSPWQRETVYKFPAGLPKCPPEGCLCTWGWNHLRNNGEGYGSEIYNIAYRCKVEGQTNDNNQVPKGQVPVKCENDQSKCVKGPKQPMYVWMKDGTNMPDPGPGEENPSYNMRYGWHDGAQNDAVVPKNKRDYVPPQGRSRRSTAIAAAMNAN</sequence>
<dbReference type="STRING" id="1220162.K1W8Y9"/>
<feature type="chain" id="PRO_5003854644" evidence="13">
    <location>
        <begin position="20"/>
        <end position="316"/>
    </location>
</feature>
<accession>K1W8Y9</accession>
<evidence type="ECO:0000256" key="6">
    <source>
        <dbReference type="ARBA" id="ARBA00023002"/>
    </source>
</evidence>
<evidence type="ECO:0000256" key="1">
    <source>
        <dbReference type="ARBA" id="ARBA00001973"/>
    </source>
</evidence>
<keyword evidence="5 13" id="KW-0732">Signal</keyword>
<dbReference type="Pfam" id="PF22810">
    <property type="entry name" value="LPMO_AA14"/>
    <property type="match status" value="1"/>
</dbReference>
<evidence type="ECO:0000256" key="10">
    <source>
        <dbReference type="ARBA" id="ARBA00023180"/>
    </source>
</evidence>
<dbReference type="GO" id="GO:0004497">
    <property type="term" value="F:monooxygenase activity"/>
    <property type="evidence" value="ECO:0007669"/>
    <property type="project" value="UniProtKB-KW"/>
</dbReference>
<dbReference type="GO" id="GO:0005576">
    <property type="term" value="C:extracellular region"/>
    <property type="evidence" value="ECO:0007669"/>
    <property type="project" value="UniProtKB-SubCell"/>
</dbReference>
<dbReference type="EMBL" id="AMBO01000398">
    <property type="protein sequence ID" value="EKC98083.1"/>
    <property type="molecule type" value="Genomic_DNA"/>
</dbReference>
<protein>
    <submittedName>
        <fullName evidence="14">Uncharacterized protein</fullName>
    </submittedName>
</protein>
<evidence type="ECO:0000256" key="9">
    <source>
        <dbReference type="ARBA" id="ARBA00023157"/>
    </source>
</evidence>
<proteinExistence type="inferred from homology"/>
<reference evidence="14 15" key="1">
    <citation type="journal article" date="2012" name="Eukaryot. Cell">
        <title>Genome sequence of the Trichosporon asahii environmental strain CBS 8904.</title>
        <authorList>
            <person name="Yang R.Y."/>
            <person name="Li H.T."/>
            <person name="Zhu H."/>
            <person name="Zhou G.P."/>
            <person name="Wang M."/>
            <person name="Wang L."/>
        </authorList>
    </citation>
    <scope>NUCLEOTIDE SEQUENCE [LARGE SCALE GENOMIC DNA]</scope>
    <source>
        <strain evidence="14 15">CBS 8904</strain>
    </source>
</reference>